<evidence type="ECO:0000313" key="4">
    <source>
        <dbReference type="Proteomes" id="UP000636960"/>
    </source>
</evidence>
<feature type="region of interest" description="Disordered" evidence="1">
    <location>
        <begin position="78"/>
        <end position="98"/>
    </location>
</feature>
<name>A0A919JTJ8_9ACTN</name>
<comment type="caution">
    <text evidence="3">The sequence shown here is derived from an EMBL/GenBank/DDBJ whole genome shotgun (WGS) entry which is preliminary data.</text>
</comment>
<feature type="region of interest" description="Disordered" evidence="1">
    <location>
        <begin position="1"/>
        <end position="22"/>
    </location>
</feature>
<evidence type="ECO:0000256" key="1">
    <source>
        <dbReference type="SAM" id="MobiDB-lite"/>
    </source>
</evidence>
<protein>
    <submittedName>
        <fullName evidence="3">Uncharacterized protein</fullName>
    </submittedName>
</protein>
<dbReference type="Proteomes" id="UP000636960">
    <property type="component" value="Unassembled WGS sequence"/>
</dbReference>
<evidence type="ECO:0000313" key="3">
    <source>
        <dbReference type="EMBL" id="GIE92928.1"/>
    </source>
</evidence>
<dbReference type="EMBL" id="BOMV01000004">
    <property type="protein sequence ID" value="GIE92928.1"/>
    <property type="molecule type" value="Genomic_DNA"/>
</dbReference>
<feature type="transmembrane region" description="Helical" evidence="2">
    <location>
        <begin position="23"/>
        <end position="42"/>
    </location>
</feature>
<accession>A0A919JTJ8</accession>
<gene>
    <name evidence="3" type="ORF">Ari01nite_03930</name>
</gene>
<keyword evidence="2" id="KW-0472">Membrane</keyword>
<evidence type="ECO:0000256" key="2">
    <source>
        <dbReference type="SAM" id="Phobius"/>
    </source>
</evidence>
<keyword evidence="2" id="KW-1133">Transmembrane helix</keyword>
<keyword evidence="2" id="KW-0812">Transmembrane</keyword>
<reference evidence="3" key="1">
    <citation type="submission" date="2021-01" db="EMBL/GenBank/DDBJ databases">
        <title>Whole genome shotgun sequence of Actinoplanes rishiriensis NBRC 108556.</title>
        <authorList>
            <person name="Komaki H."/>
            <person name="Tamura T."/>
        </authorList>
    </citation>
    <scope>NUCLEOTIDE SEQUENCE</scope>
    <source>
        <strain evidence="3">NBRC 108556</strain>
    </source>
</reference>
<organism evidence="3 4">
    <name type="scientific">Paractinoplanes rishiriensis</name>
    <dbReference type="NCBI Taxonomy" id="1050105"/>
    <lineage>
        <taxon>Bacteria</taxon>
        <taxon>Bacillati</taxon>
        <taxon>Actinomycetota</taxon>
        <taxon>Actinomycetes</taxon>
        <taxon>Micromonosporales</taxon>
        <taxon>Micromonosporaceae</taxon>
        <taxon>Paractinoplanes</taxon>
    </lineage>
</organism>
<sequence>MSDSDGGASRLAASESGSKGRHVRVAVGVTAVAAVLGAAAYVTTDRLTREQGATTEVGALAWPSASVGIPSAGVRSAPASASATPANGEMKPWASMSPEEQRRIRQKIDAAHKAMAKDGVKITRPLDGKKATGDAITRTGGSLSQDEGITRVTTAKYDLTGQKELRWVVDGGKKTGTATCTQKFRFSRDKPATERPNMLMCWRTSAQRSVVAVTVVKEGKPSTEANLKVLAREWGKLG</sequence>
<keyword evidence="4" id="KW-1185">Reference proteome</keyword>
<dbReference type="AlphaFoldDB" id="A0A919JTJ8"/>
<dbReference type="RefSeq" id="WP_203778776.1">
    <property type="nucleotide sequence ID" value="NZ_BOMV01000004.1"/>
</dbReference>
<proteinExistence type="predicted"/>